<dbReference type="Proteomes" id="UP001163064">
    <property type="component" value="Unassembled WGS sequence"/>
</dbReference>
<evidence type="ECO:0000313" key="2">
    <source>
        <dbReference type="Proteomes" id="UP001163064"/>
    </source>
</evidence>
<organism evidence="1 2">
    <name type="scientific">Streptomyces beihaiensis</name>
    <dbReference type="NCBI Taxonomy" id="2984495"/>
    <lineage>
        <taxon>Bacteria</taxon>
        <taxon>Bacillati</taxon>
        <taxon>Actinomycetota</taxon>
        <taxon>Actinomycetes</taxon>
        <taxon>Kitasatosporales</taxon>
        <taxon>Streptomycetaceae</taxon>
        <taxon>Streptomyces</taxon>
    </lineage>
</organism>
<sequence length="292" mass="30849">MSPDPRPRAARHCHNLLNPLHSAHYFAPELARELAAVGVTHPRAAYFAARSAAMGAVGAGAVTAAFYNFSHELVAEHVPAVWRIASPEAVLAARARAVDATLARLLGPETLTSDAMAEAAELALRATEACTRHARALYAAHADLPVPEAPHMAYWHATTLLREHRGDGHLAALLDAGLDPVEALVSHVATGKGMAPKWLLATRGWNEDDYAAAAGRLRARGLLTDDEEPTLTEEGARLRAAVEERTDALDQAPYEHLGEAGVARLTELATAFVGTALANGAFPADLIGKATA</sequence>
<dbReference type="NCBIfam" id="NF047719">
    <property type="entry name" value="SCO6745_fam_HTH"/>
    <property type="match status" value="1"/>
</dbReference>
<dbReference type="RefSeq" id="WP_266602680.1">
    <property type="nucleotide sequence ID" value="NZ_JAPHNL010000272.1"/>
</dbReference>
<proteinExistence type="predicted"/>
<keyword evidence="2" id="KW-1185">Reference proteome</keyword>
<dbReference type="EMBL" id="JAPHNL010000272">
    <property type="protein sequence ID" value="MCX3062446.1"/>
    <property type="molecule type" value="Genomic_DNA"/>
</dbReference>
<dbReference type="Pfam" id="PF21863">
    <property type="entry name" value="HTH_67"/>
    <property type="match status" value="1"/>
</dbReference>
<accession>A0ABT3U165</accession>
<evidence type="ECO:0008006" key="3">
    <source>
        <dbReference type="Google" id="ProtNLM"/>
    </source>
</evidence>
<name>A0ABT3U165_9ACTN</name>
<reference evidence="1" key="1">
    <citation type="submission" date="2022-10" db="EMBL/GenBank/DDBJ databases">
        <title>Streptomyces beihaiensis sp. nov., a chitin degrading actinobacterium, isolated from shrimp pond soil.</title>
        <authorList>
            <person name="Xie J."/>
            <person name="Shen N."/>
        </authorList>
    </citation>
    <scope>NUCLEOTIDE SEQUENCE</scope>
    <source>
        <strain evidence="1">GXMU-J5</strain>
    </source>
</reference>
<gene>
    <name evidence="1" type="ORF">OFY01_22305</name>
</gene>
<comment type="caution">
    <text evidence="1">The sequence shown here is derived from an EMBL/GenBank/DDBJ whole genome shotgun (WGS) entry which is preliminary data.</text>
</comment>
<evidence type="ECO:0000313" key="1">
    <source>
        <dbReference type="EMBL" id="MCX3062446.1"/>
    </source>
</evidence>
<dbReference type="InterPro" id="IPR054058">
    <property type="entry name" value="HTH_67"/>
</dbReference>
<protein>
    <recommendedName>
        <fullName evidence="3">SalK</fullName>
    </recommendedName>
</protein>